<keyword evidence="3" id="KW-1185">Reference proteome</keyword>
<keyword evidence="2" id="KW-0808">Transferase</keyword>
<dbReference type="EMBL" id="JAUYVI010000002">
    <property type="protein sequence ID" value="MDQ7247029.1"/>
    <property type="molecule type" value="Genomic_DNA"/>
</dbReference>
<dbReference type="Gene3D" id="3.40.50.2000">
    <property type="entry name" value="Glycogen Phosphorylase B"/>
    <property type="match status" value="2"/>
</dbReference>
<dbReference type="Pfam" id="PF00534">
    <property type="entry name" value="Glycos_transf_1"/>
    <property type="match status" value="1"/>
</dbReference>
<protein>
    <submittedName>
        <fullName evidence="2">Glycosyltransferase</fullName>
        <ecNumber evidence="2">2.4.-.-</ecNumber>
    </submittedName>
</protein>
<gene>
    <name evidence="2" type="ORF">Q8A70_05105</name>
</gene>
<organism evidence="2 3">
    <name type="scientific">Dongia sedimenti</name>
    <dbReference type="NCBI Taxonomy" id="3064282"/>
    <lineage>
        <taxon>Bacteria</taxon>
        <taxon>Pseudomonadati</taxon>
        <taxon>Pseudomonadota</taxon>
        <taxon>Alphaproteobacteria</taxon>
        <taxon>Rhodospirillales</taxon>
        <taxon>Dongiaceae</taxon>
        <taxon>Dongia</taxon>
    </lineage>
</organism>
<keyword evidence="2" id="KW-0328">Glycosyltransferase</keyword>
<dbReference type="PANTHER" id="PTHR45947:SF3">
    <property type="entry name" value="SULFOQUINOVOSYL TRANSFERASE SQD2"/>
    <property type="match status" value="1"/>
</dbReference>
<accession>A0ABU0YH34</accession>
<name>A0ABU0YH34_9PROT</name>
<dbReference type="SUPFAM" id="SSF53756">
    <property type="entry name" value="UDP-Glycosyltransferase/glycogen phosphorylase"/>
    <property type="match status" value="1"/>
</dbReference>
<evidence type="ECO:0000313" key="3">
    <source>
        <dbReference type="Proteomes" id="UP001230156"/>
    </source>
</evidence>
<dbReference type="Proteomes" id="UP001230156">
    <property type="component" value="Unassembled WGS sequence"/>
</dbReference>
<dbReference type="RefSeq" id="WP_379954439.1">
    <property type="nucleotide sequence ID" value="NZ_JAUYVI010000002.1"/>
</dbReference>
<dbReference type="InterPro" id="IPR001296">
    <property type="entry name" value="Glyco_trans_1"/>
</dbReference>
<proteinExistence type="predicted"/>
<feature type="domain" description="Glycosyl transferase family 1" evidence="1">
    <location>
        <begin position="259"/>
        <end position="424"/>
    </location>
</feature>
<reference evidence="3" key="1">
    <citation type="submission" date="2023-08" db="EMBL/GenBank/DDBJ databases">
        <title>Rhodospirillaceae gen. nov., a novel taxon isolated from the Yangtze River Yuezi River estuary sludge.</title>
        <authorList>
            <person name="Ruan L."/>
        </authorList>
    </citation>
    <scope>NUCLEOTIDE SEQUENCE [LARGE SCALE GENOMIC DNA]</scope>
    <source>
        <strain evidence="3">R-7</strain>
    </source>
</reference>
<sequence length="465" mass="51157">MTTVNWPRIGLLLASGRLGGKEPAVTMNQPSAHQPLRVAVLVTLERGAAAGGHVKSWERIAEVAARRPDLVELDLHFLGAKRTVEATAPNVRFHTHRPTLGTRALMFLEQGAGHTDLAPLHPGIWAALKDSDVVHATDFFSFGKTAIAFAKRTGCGLAASVQTDVPRFTLIYAGGIIRRMFGPVIGSWLFVKMWRLPERIARQQQRSIDRRLGLCDRILLSKPEDRDRLLGSRGESALSVRLFRRGIDRSRFTPAHRDRARLHERFGIAADRTILIFAGRVDASKGAPLMAQATKRLLDQGLNVHALVAGEGLERAAIATLLGDRVTLPGNLPQSELAWIYASADVFVFPSTTEVSPNVVLEAKASGLPVVVAAEHGGGQFVARSGEDGIVLTEMDPGSWAEAIAPLVADENRRQEIGRKARAWIEREWPDWGEVLERDLLAAWHEAARNGRYRHVDHARRWASS</sequence>
<dbReference type="GO" id="GO:0016757">
    <property type="term" value="F:glycosyltransferase activity"/>
    <property type="evidence" value="ECO:0007669"/>
    <property type="project" value="UniProtKB-KW"/>
</dbReference>
<dbReference type="PANTHER" id="PTHR45947">
    <property type="entry name" value="SULFOQUINOVOSYL TRANSFERASE SQD2"/>
    <property type="match status" value="1"/>
</dbReference>
<evidence type="ECO:0000313" key="2">
    <source>
        <dbReference type="EMBL" id="MDQ7247029.1"/>
    </source>
</evidence>
<comment type="caution">
    <text evidence="2">The sequence shown here is derived from an EMBL/GenBank/DDBJ whole genome shotgun (WGS) entry which is preliminary data.</text>
</comment>
<evidence type="ECO:0000259" key="1">
    <source>
        <dbReference type="Pfam" id="PF00534"/>
    </source>
</evidence>
<dbReference type="EC" id="2.4.-.-" evidence="2"/>
<dbReference type="InterPro" id="IPR050194">
    <property type="entry name" value="Glycosyltransferase_grp1"/>
</dbReference>